<evidence type="ECO:0000256" key="2">
    <source>
        <dbReference type="ARBA" id="ARBA00022692"/>
    </source>
</evidence>
<evidence type="ECO:0000256" key="3">
    <source>
        <dbReference type="ARBA" id="ARBA00022989"/>
    </source>
</evidence>
<feature type="transmembrane region" description="Helical" evidence="6">
    <location>
        <begin position="380"/>
        <end position="400"/>
    </location>
</feature>
<dbReference type="Pfam" id="PF07690">
    <property type="entry name" value="MFS_1"/>
    <property type="match status" value="1"/>
</dbReference>
<dbReference type="PROSITE" id="PS50850">
    <property type="entry name" value="MFS"/>
    <property type="match status" value="1"/>
</dbReference>
<dbReference type="InterPro" id="IPR036259">
    <property type="entry name" value="MFS_trans_sf"/>
</dbReference>
<feature type="transmembrane region" description="Helical" evidence="6">
    <location>
        <begin position="447"/>
        <end position="467"/>
    </location>
</feature>
<dbReference type="InParanoid" id="A0A1Z5TBC1"/>
<feature type="transmembrane region" description="Helical" evidence="6">
    <location>
        <begin position="412"/>
        <end position="435"/>
    </location>
</feature>
<keyword evidence="2 6" id="KW-0812">Transmembrane</keyword>
<evidence type="ECO:0000313" key="9">
    <source>
        <dbReference type="Proteomes" id="UP000194280"/>
    </source>
</evidence>
<evidence type="ECO:0000256" key="4">
    <source>
        <dbReference type="ARBA" id="ARBA00023136"/>
    </source>
</evidence>
<organism evidence="8 9">
    <name type="scientific">Hortaea werneckii EXF-2000</name>
    <dbReference type="NCBI Taxonomy" id="1157616"/>
    <lineage>
        <taxon>Eukaryota</taxon>
        <taxon>Fungi</taxon>
        <taxon>Dikarya</taxon>
        <taxon>Ascomycota</taxon>
        <taxon>Pezizomycotina</taxon>
        <taxon>Dothideomycetes</taxon>
        <taxon>Dothideomycetidae</taxon>
        <taxon>Mycosphaerellales</taxon>
        <taxon>Teratosphaeriaceae</taxon>
        <taxon>Hortaea</taxon>
    </lineage>
</organism>
<protein>
    <recommendedName>
        <fullName evidence="7">Major facilitator superfamily (MFS) profile domain-containing protein</fullName>
    </recommendedName>
</protein>
<feature type="compositionally biased region" description="Basic and acidic residues" evidence="5">
    <location>
        <begin position="1"/>
        <end position="12"/>
    </location>
</feature>
<feature type="transmembrane region" description="Helical" evidence="6">
    <location>
        <begin position="196"/>
        <end position="215"/>
    </location>
</feature>
<keyword evidence="3 6" id="KW-1133">Transmembrane helix</keyword>
<evidence type="ECO:0000256" key="1">
    <source>
        <dbReference type="ARBA" id="ARBA00004141"/>
    </source>
</evidence>
<dbReference type="GO" id="GO:0000297">
    <property type="term" value="F:spermine transmembrane transporter activity"/>
    <property type="evidence" value="ECO:0007669"/>
    <property type="project" value="TreeGrafter"/>
</dbReference>
<reference evidence="8 9" key="1">
    <citation type="submission" date="2017-01" db="EMBL/GenBank/DDBJ databases">
        <title>The recent genome duplication of the halophilic yeast Hortaea werneckii: insights from long-read sequencing.</title>
        <authorList>
            <person name="Sinha S."/>
            <person name="Flibotte S."/>
            <person name="Neira M."/>
            <person name="Lenassi M."/>
            <person name="Gostincar C."/>
            <person name="Stajich J.E."/>
            <person name="Nislow C.E."/>
        </authorList>
    </citation>
    <scope>NUCLEOTIDE SEQUENCE [LARGE SCALE GENOMIC DNA]</scope>
    <source>
        <strain evidence="8 9">EXF-2000</strain>
    </source>
</reference>
<dbReference type="SUPFAM" id="SSF103473">
    <property type="entry name" value="MFS general substrate transporter"/>
    <property type="match status" value="1"/>
</dbReference>
<dbReference type="Gene3D" id="1.20.1250.20">
    <property type="entry name" value="MFS general substrate transporter like domains"/>
    <property type="match status" value="1"/>
</dbReference>
<proteinExistence type="predicted"/>
<feature type="transmembrane region" description="Helical" evidence="6">
    <location>
        <begin position="129"/>
        <end position="147"/>
    </location>
</feature>
<feature type="transmembrane region" description="Helical" evidence="6">
    <location>
        <begin position="351"/>
        <end position="374"/>
    </location>
</feature>
<feature type="transmembrane region" description="Helical" evidence="6">
    <location>
        <begin position="79"/>
        <end position="100"/>
    </location>
</feature>
<evidence type="ECO:0000256" key="5">
    <source>
        <dbReference type="SAM" id="MobiDB-lite"/>
    </source>
</evidence>
<dbReference type="PANTHER" id="PTHR23502:SF38">
    <property type="entry name" value="POLYAMINE TRANSPORTER 4"/>
    <property type="match status" value="1"/>
</dbReference>
<feature type="transmembrane region" description="Helical" evidence="6">
    <location>
        <begin position="267"/>
        <end position="288"/>
    </location>
</feature>
<evidence type="ECO:0000313" key="8">
    <source>
        <dbReference type="EMBL" id="OTA33314.1"/>
    </source>
</evidence>
<feature type="transmembrane region" description="Helical" evidence="6">
    <location>
        <begin position="40"/>
        <end position="59"/>
    </location>
</feature>
<comment type="subcellular location">
    <subcellularLocation>
        <location evidence="1">Membrane</location>
        <topology evidence="1">Multi-pass membrane protein</topology>
    </subcellularLocation>
</comment>
<dbReference type="GO" id="GO:0015606">
    <property type="term" value="F:spermidine transmembrane transporter activity"/>
    <property type="evidence" value="ECO:0007669"/>
    <property type="project" value="TreeGrafter"/>
</dbReference>
<feature type="domain" description="Major facilitator superfamily (MFS) profile" evidence="7">
    <location>
        <begin position="42"/>
        <end position="473"/>
    </location>
</feature>
<feature type="transmembrane region" description="Helical" evidence="6">
    <location>
        <begin position="308"/>
        <end position="330"/>
    </location>
</feature>
<dbReference type="InterPro" id="IPR011701">
    <property type="entry name" value="MFS"/>
</dbReference>
<sequence>MPKPSTHRDRPGESPIQHARDWSGPNDPGNPRNFPLWKRVYSTFAVSFLAFVTTFAASIYSPGSAEVQREFGVSEEVAVLPLCLYNAGLAAGPIIGAPLSETAGRKVVTMVTPPLFALFTLGAGLSQNAASLIVCRFFAGVFAAPAVGNASATITDYTTGRYRAISMAFYYSIPTFGAMLGPLIGGFAAQGKGWRWTQWTTIFFIVTFYIPTLFTNETYKKAILRTRAERLCIEGPPQPTRSLAQSIHHFATNLLFRPINMLLTEPIVTLVCLYNSFLFGLMYTFVVASSWVYEHYYDFGPAAQNLSFLGLILGTATAPIPLIAIDHFIYQPRWRNYRASNSDDERFPAEHRLYPALFASFALPAFLFAFAWSAEERVHWIVPIVFQFWVNLSSLLIYASANLYMMDSYGPLYGASAASAAMLSRYTLSTVFPLFSLQMFRALGVGWATSLLAFCTLAMAPIPWLFWRCGERLRSKGKFETSN</sequence>
<feature type="region of interest" description="Disordered" evidence="5">
    <location>
        <begin position="1"/>
        <end position="28"/>
    </location>
</feature>
<feature type="transmembrane region" description="Helical" evidence="6">
    <location>
        <begin position="168"/>
        <end position="190"/>
    </location>
</feature>
<comment type="caution">
    <text evidence="8">The sequence shown here is derived from an EMBL/GenBank/DDBJ whole genome shotgun (WGS) entry which is preliminary data.</text>
</comment>
<dbReference type="InterPro" id="IPR020846">
    <property type="entry name" value="MFS_dom"/>
</dbReference>
<dbReference type="OrthoDB" id="3936150at2759"/>
<dbReference type="AlphaFoldDB" id="A0A1Z5TBC1"/>
<feature type="transmembrane region" description="Helical" evidence="6">
    <location>
        <begin position="107"/>
        <end position="123"/>
    </location>
</feature>
<dbReference type="CDD" id="cd17323">
    <property type="entry name" value="MFS_Tpo1_MDR_like"/>
    <property type="match status" value="1"/>
</dbReference>
<dbReference type="Proteomes" id="UP000194280">
    <property type="component" value="Unassembled WGS sequence"/>
</dbReference>
<name>A0A1Z5TBC1_HORWE</name>
<dbReference type="GO" id="GO:0005886">
    <property type="term" value="C:plasma membrane"/>
    <property type="evidence" value="ECO:0007669"/>
    <property type="project" value="TreeGrafter"/>
</dbReference>
<dbReference type="PANTHER" id="PTHR23502">
    <property type="entry name" value="MAJOR FACILITATOR SUPERFAMILY"/>
    <property type="match status" value="1"/>
</dbReference>
<gene>
    <name evidence="8" type="ORF">BTJ68_05944</name>
</gene>
<dbReference type="STRING" id="1157616.A0A1Z5TBC1"/>
<evidence type="ECO:0000259" key="7">
    <source>
        <dbReference type="PROSITE" id="PS50850"/>
    </source>
</evidence>
<accession>A0A1Z5TBC1</accession>
<keyword evidence="4 6" id="KW-0472">Membrane</keyword>
<dbReference type="EMBL" id="MUNK01000077">
    <property type="protein sequence ID" value="OTA33314.1"/>
    <property type="molecule type" value="Genomic_DNA"/>
</dbReference>
<keyword evidence="9" id="KW-1185">Reference proteome</keyword>
<evidence type="ECO:0000256" key="6">
    <source>
        <dbReference type="SAM" id="Phobius"/>
    </source>
</evidence>
<dbReference type="VEuPathDB" id="FungiDB:BTJ68_05944"/>